<accession>A0A1N7RUC9</accession>
<gene>
    <name evidence="1" type="ORF">BN2475_170009</name>
</gene>
<dbReference type="EMBL" id="CYGX02000017">
    <property type="protein sequence ID" value="SIT38694.1"/>
    <property type="molecule type" value="Genomic_DNA"/>
</dbReference>
<dbReference type="RefSeq" id="WP_094779152.1">
    <property type="nucleotide sequence ID" value="NZ_CYGX02000017.1"/>
</dbReference>
<dbReference type="OrthoDB" id="9100749at2"/>
<name>A0A1N7RUC9_9BURK</name>
<dbReference type="Proteomes" id="UP000187012">
    <property type="component" value="Unassembled WGS sequence"/>
</dbReference>
<protein>
    <submittedName>
        <fullName evidence="1">Uncharacterized protein</fullName>
    </submittedName>
</protein>
<evidence type="ECO:0000313" key="1">
    <source>
        <dbReference type="EMBL" id="SIT38694.1"/>
    </source>
</evidence>
<reference evidence="1 2" key="1">
    <citation type="submission" date="2016-12" db="EMBL/GenBank/DDBJ databases">
        <authorList>
            <person name="Song W.-J."/>
            <person name="Kurnit D.M."/>
        </authorList>
    </citation>
    <scope>NUCLEOTIDE SEQUENCE [LARGE SCALE GENOMIC DNA]</scope>
    <source>
        <strain evidence="1 2">STM7296</strain>
    </source>
</reference>
<evidence type="ECO:0000313" key="2">
    <source>
        <dbReference type="Proteomes" id="UP000187012"/>
    </source>
</evidence>
<keyword evidence="2" id="KW-1185">Reference proteome</keyword>
<proteinExistence type="predicted"/>
<organism evidence="1 2">
    <name type="scientific">Paraburkholderia ribeironis</name>
    <dbReference type="NCBI Taxonomy" id="1247936"/>
    <lineage>
        <taxon>Bacteria</taxon>
        <taxon>Pseudomonadati</taxon>
        <taxon>Pseudomonadota</taxon>
        <taxon>Betaproteobacteria</taxon>
        <taxon>Burkholderiales</taxon>
        <taxon>Burkholderiaceae</taxon>
        <taxon>Paraburkholderia</taxon>
    </lineage>
</organism>
<dbReference type="STRING" id="1247936.BN2475_170009"/>
<sequence length="84" mass="9734">MIPTGEWVIQIVMRPRAFEHNRRWRYLPWASYTHPMTGDQAMCALRECEAHWPAYGFRAHLIGDDKTRIDLPGQSADCTHPVGL</sequence>
<dbReference type="AlphaFoldDB" id="A0A1N7RUC9"/>